<accession>A0A6J5NWA4</accession>
<organism evidence="1">
    <name type="scientific">uncultured Caudovirales phage</name>
    <dbReference type="NCBI Taxonomy" id="2100421"/>
    <lineage>
        <taxon>Viruses</taxon>
        <taxon>Duplodnaviria</taxon>
        <taxon>Heunggongvirae</taxon>
        <taxon>Uroviricota</taxon>
        <taxon>Caudoviricetes</taxon>
        <taxon>Peduoviridae</taxon>
        <taxon>Maltschvirus</taxon>
        <taxon>Maltschvirus maltsch</taxon>
    </lineage>
</organism>
<proteinExistence type="predicted"/>
<dbReference type="EMBL" id="LR796670">
    <property type="protein sequence ID" value="CAB4159504.1"/>
    <property type="molecule type" value="Genomic_DNA"/>
</dbReference>
<name>A0A6J5NWA4_9CAUD</name>
<protein>
    <submittedName>
        <fullName evidence="1">Uncharacterized protein</fullName>
    </submittedName>
</protein>
<evidence type="ECO:0000313" key="1">
    <source>
        <dbReference type="EMBL" id="CAB4159504.1"/>
    </source>
</evidence>
<sequence>MERRIKTYHQFINESTKEVVYPTNFKGMVQSALSGLYSQIIAIAQQLANEKAARNPNRNSGEIQEVDISRAMNMIFHSDWKKKMKTQALGQVLQGSMSRAAKQDDVIHRKNLRALGRSMGDKDFNIDIDKSRTRFSDEKGGGAGSNQ</sequence>
<gene>
    <name evidence="1" type="ORF">UFOVP699_240</name>
</gene>
<reference evidence="1" key="1">
    <citation type="submission" date="2020-04" db="EMBL/GenBank/DDBJ databases">
        <authorList>
            <person name="Chiriac C."/>
            <person name="Salcher M."/>
            <person name="Ghai R."/>
            <person name="Kavagutti S V."/>
        </authorList>
    </citation>
    <scope>NUCLEOTIDE SEQUENCE</scope>
</reference>